<evidence type="ECO:0000256" key="3">
    <source>
        <dbReference type="ARBA" id="ARBA00022692"/>
    </source>
</evidence>
<evidence type="ECO:0000256" key="5">
    <source>
        <dbReference type="ARBA" id="ARBA00023136"/>
    </source>
</evidence>
<evidence type="ECO:0000256" key="6">
    <source>
        <dbReference type="SAM" id="Phobius"/>
    </source>
</evidence>
<sequence length="177" mass="19119">MINRMNAYAEPDAVLTRGVIARRIEALLIDLVLMAVLGAVLWVFCLIFGIMTLGLGWPLFHLLPALPFVYTAGFVMSPLSATPGQALRGLAVRRADDLGPPEVWQAVIYTAGYYVTAVTSGLLFLIALVTERRRALHDLAAGVVVVRRAALADGDWRAPPLTGLGGAWNIPTGTWPR</sequence>
<feature type="transmembrane region" description="Helical" evidence="6">
    <location>
        <begin position="27"/>
        <end position="60"/>
    </location>
</feature>
<dbReference type="OrthoDB" id="7270324at2"/>
<comment type="subcellular location">
    <subcellularLocation>
        <location evidence="1">Cell membrane</location>
        <topology evidence="1">Multi-pass membrane protein</topology>
    </subcellularLocation>
</comment>
<keyword evidence="4 6" id="KW-1133">Transmembrane helix</keyword>
<evidence type="ECO:0000256" key="4">
    <source>
        <dbReference type="ARBA" id="ARBA00022989"/>
    </source>
</evidence>
<feature type="domain" description="RDD" evidence="7">
    <location>
        <begin position="20"/>
        <end position="142"/>
    </location>
</feature>
<comment type="caution">
    <text evidence="8">The sequence shown here is derived from an EMBL/GenBank/DDBJ whole genome shotgun (WGS) entry which is preliminary data.</text>
</comment>
<dbReference type="Pfam" id="PF06271">
    <property type="entry name" value="RDD"/>
    <property type="match status" value="1"/>
</dbReference>
<reference evidence="8 9" key="1">
    <citation type="submission" date="2012-11" db="EMBL/GenBank/DDBJ databases">
        <title>Whole genome sequence of Acidisphaera rubrifaciens HS-AP3.</title>
        <authorList>
            <person name="Azuma Y."/>
            <person name="Higashiura N."/>
            <person name="Hirakawa H."/>
            <person name="Matsushita K."/>
        </authorList>
    </citation>
    <scope>NUCLEOTIDE SEQUENCE [LARGE SCALE GENOMIC DNA]</scope>
    <source>
        <strain evidence="8 9">HS-AP3</strain>
    </source>
</reference>
<keyword evidence="9" id="KW-1185">Reference proteome</keyword>
<dbReference type="AlphaFoldDB" id="A0A0D6P4Z6"/>
<organism evidence="8 9">
    <name type="scientific">Acidisphaera rubrifaciens HS-AP3</name>
    <dbReference type="NCBI Taxonomy" id="1231350"/>
    <lineage>
        <taxon>Bacteria</taxon>
        <taxon>Pseudomonadati</taxon>
        <taxon>Pseudomonadota</taxon>
        <taxon>Alphaproteobacteria</taxon>
        <taxon>Acetobacterales</taxon>
        <taxon>Acetobacteraceae</taxon>
        <taxon>Acidisphaera</taxon>
    </lineage>
</organism>
<dbReference type="InterPro" id="IPR051791">
    <property type="entry name" value="Pra-immunoreactive"/>
</dbReference>
<evidence type="ECO:0000256" key="1">
    <source>
        <dbReference type="ARBA" id="ARBA00004651"/>
    </source>
</evidence>
<evidence type="ECO:0000259" key="7">
    <source>
        <dbReference type="Pfam" id="PF06271"/>
    </source>
</evidence>
<accession>A0A0D6P4Z6</accession>
<feature type="transmembrane region" description="Helical" evidence="6">
    <location>
        <begin position="106"/>
        <end position="129"/>
    </location>
</feature>
<dbReference type="GO" id="GO:0005886">
    <property type="term" value="C:plasma membrane"/>
    <property type="evidence" value="ECO:0007669"/>
    <property type="project" value="UniProtKB-SubCell"/>
</dbReference>
<dbReference type="EMBL" id="BANB01000033">
    <property type="protein sequence ID" value="GAN75964.1"/>
    <property type="molecule type" value="Genomic_DNA"/>
</dbReference>
<keyword evidence="3 6" id="KW-0812">Transmembrane</keyword>
<protein>
    <recommendedName>
        <fullName evidence="7">RDD domain-containing protein</fullName>
    </recommendedName>
</protein>
<evidence type="ECO:0000313" key="8">
    <source>
        <dbReference type="EMBL" id="GAN75964.1"/>
    </source>
</evidence>
<dbReference type="RefSeq" id="WP_048859725.1">
    <property type="nucleotide sequence ID" value="NZ_BANB01000033.1"/>
</dbReference>
<proteinExistence type="predicted"/>
<dbReference type="Proteomes" id="UP000032680">
    <property type="component" value="Unassembled WGS sequence"/>
</dbReference>
<dbReference type="PANTHER" id="PTHR36115:SF6">
    <property type="entry name" value="PROLINE-RICH ANTIGEN HOMOLOG"/>
    <property type="match status" value="1"/>
</dbReference>
<evidence type="ECO:0000313" key="9">
    <source>
        <dbReference type="Proteomes" id="UP000032680"/>
    </source>
</evidence>
<evidence type="ECO:0000256" key="2">
    <source>
        <dbReference type="ARBA" id="ARBA00022475"/>
    </source>
</evidence>
<name>A0A0D6P4Z6_9PROT</name>
<dbReference type="PANTHER" id="PTHR36115">
    <property type="entry name" value="PROLINE-RICH ANTIGEN HOMOLOG-RELATED"/>
    <property type="match status" value="1"/>
</dbReference>
<gene>
    <name evidence="8" type="ORF">Asru_0033_02</name>
</gene>
<keyword evidence="2" id="KW-1003">Cell membrane</keyword>
<dbReference type="InterPro" id="IPR010432">
    <property type="entry name" value="RDD"/>
</dbReference>
<keyword evidence="5 6" id="KW-0472">Membrane</keyword>